<keyword evidence="2" id="KW-1185">Reference proteome</keyword>
<reference evidence="1 2" key="1">
    <citation type="submission" date="2015-01" db="EMBL/GenBank/DDBJ databases">
        <title>Evolution of Trichinella species and genotypes.</title>
        <authorList>
            <person name="Korhonen P.K."/>
            <person name="Edoardo P."/>
            <person name="Giuseppe L.R."/>
            <person name="Gasser R.B."/>
        </authorList>
    </citation>
    <scope>NUCLEOTIDE SEQUENCE [LARGE SCALE GENOMIC DNA]</scope>
    <source>
        <strain evidence="1">ISS3</strain>
    </source>
</reference>
<dbReference type="EMBL" id="JYDH01002523">
    <property type="protein sequence ID" value="KRY09972.1"/>
    <property type="molecule type" value="Genomic_DNA"/>
</dbReference>
<evidence type="ECO:0000313" key="2">
    <source>
        <dbReference type="Proteomes" id="UP000054776"/>
    </source>
</evidence>
<gene>
    <name evidence="1" type="ORF">T01_1374</name>
</gene>
<dbReference type="Proteomes" id="UP000054776">
    <property type="component" value="Unassembled WGS sequence"/>
</dbReference>
<dbReference type="InParanoid" id="A0A0V0ZBU5"/>
<proteinExistence type="predicted"/>
<dbReference type="OrthoDB" id="10386390at2759"/>
<accession>A0A0V0ZBU5</accession>
<name>A0A0V0ZBU5_TRISP</name>
<comment type="caution">
    <text evidence="1">The sequence shown here is derived from an EMBL/GenBank/DDBJ whole genome shotgun (WGS) entry which is preliminary data.</text>
</comment>
<organism evidence="1 2">
    <name type="scientific">Trichinella spiralis</name>
    <name type="common">Trichina worm</name>
    <dbReference type="NCBI Taxonomy" id="6334"/>
    <lineage>
        <taxon>Eukaryota</taxon>
        <taxon>Metazoa</taxon>
        <taxon>Ecdysozoa</taxon>
        <taxon>Nematoda</taxon>
        <taxon>Enoplea</taxon>
        <taxon>Dorylaimia</taxon>
        <taxon>Trichinellida</taxon>
        <taxon>Trichinellidae</taxon>
        <taxon>Trichinella</taxon>
    </lineage>
</organism>
<sequence length="63" mass="6769">MATINPPTGSVVASQAGSYTEQRDQCNLAMATYGWGYSPSAPGEMEGSTRRAACYTRKTFLTQ</sequence>
<dbReference type="AlphaFoldDB" id="A0A0V0ZBU5"/>
<evidence type="ECO:0000313" key="1">
    <source>
        <dbReference type="EMBL" id="KRY09972.1"/>
    </source>
</evidence>
<protein>
    <submittedName>
        <fullName evidence="1">Uncharacterized protein</fullName>
    </submittedName>
</protein>